<dbReference type="PhylomeDB" id="A0A0G4GA40"/>
<dbReference type="InterPro" id="IPR009025">
    <property type="entry name" value="RBP11-like_dimer"/>
</dbReference>
<dbReference type="AlphaFoldDB" id="A0A0G4GA40"/>
<dbReference type="Pfam" id="PF13656">
    <property type="entry name" value="RNA_pol_L_2"/>
    <property type="match status" value="1"/>
</dbReference>
<dbReference type="GO" id="GO:0005665">
    <property type="term" value="C:RNA polymerase II, core complex"/>
    <property type="evidence" value="ECO:0007669"/>
    <property type="project" value="InterPro"/>
</dbReference>
<proteinExistence type="inferred from homology"/>
<organism evidence="8">
    <name type="scientific">Chromera velia CCMP2878</name>
    <dbReference type="NCBI Taxonomy" id="1169474"/>
    <lineage>
        <taxon>Eukaryota</taxon>
        <taxon>Sar</taxon>
        <taxon>Alveolata</taxon>
        <taxon>Colpodellida</taxon>
        <taxon>Chromeraceae</taxon>
        <taxon>Chromera</taxon>
    </lineage>
</organism>
<keyword evidence="2" id="KW-0240">DNA-directed RNA polymerase</keyword>
<dbReference type="CDD" id="cd06926">
    <property type="entry name" value="RNAP_II_RPB11"/>
    <property type="match status" value="1"/>
</dbReference>
<dbReference type="EMBL" id="CDMZ01001018">
    <property type="protein sequence ID" value="CEM25816.1"/>
    <property type="molecule type" value="Genomic_DNA"/>
</dbReference>
<sequence length="140" mass="16296">MSFQSHARYVNTPKDEQLFYLPPEAKGLKVHYQEESRVPNCGVFTSYLENHTIGNLLRMKLFEQSEVIFSGYRVPHPLEFKMLNRVQTTSKSNPVSAVYKAIADLKQDCSTLSQQLEQARQRYERQKGRQAEMDEGHGWQ</sequence>
<dbReference type="PANTHER" id="PTHR13946:SF16">
    <property type="entry name" value="DNA-DIRECTED RNA POLYMERASE II SUBUNIT RPB11"/>
    <property type="match status" value="1"/>
</dbReference>
<evidence type="ECO:0000256" key="1">
    <source>
        <dbReference type="ARBA" id="ARBA00004123"/>
    </source>
</evidence>
<evidence type="ECO:0000256" key="5">
    <source>
        <dbReference type="ARBA" id="ARBA00025751"/>
    </source>
</evidence>
<dbReference type="PANTHER" id="PTHR13946">
    <property type="entry name" value="DNA-DIRECTED RNA POLYMERASE I,II,III"/>
    <property type="match status" value="1"/>
</dbReference>
<evidence type="ECO:0000256" key="3">
    <source>
        <dbReference type="ARBA" id="ARBA00023163"/>
    </source>
</evidence>
<comment type="similarity">
    <text evidence="5">Belongs to the archaeal Rpo11/eukaryotic RPB11/RPC19 RNA polymerase subunit family.</text>
</comment>
<dbReference type="VEuPathDB" id="CryptoDB:Cvel_20935"/>
<dbReference type="Gene3D" id="3.30.1360.10">
    <property type="entry name" value="RNA polymerase, RBP11-like subunit"/>
    <property type="match status" value="1"/>
</dbReference>
<evidence type="ECO:0000256" key="6">
    <source>
        <dbReference type="SAM" id="MobiDB-lite"/>
    </source>
</evidence>
<feature type="domain" description="DNA-directed RNA polymerase RBP11-like dimerisation" evidence="7">
    <location>
        <begin position="44"/>
        <end position="114"/>
    </location>
</feature>
<evidence type="ECO:0000256" key="4">
    <source>
        <dbReference type="ARBA" id="ARBA00023242"/>
    </source>
</evidence>
<dbReference type="GO" id="GO:0006366">
    <property type="term" value="P:transcription by RNA polymerase II"/>
    <property type="evidence" value="ECO:0007669"/>
    <property type="project" value="InterPro"/>
</dbReference>
<evidence type="ECO:0000256" key="2">
    <source>
        <dbReference type="ARBA" id="ARBA00022478"/>
    </source>
</evidence>
<name>A0A0G4GA40_9ALVE</name>
<evidence type="ECO:0000259" key="7">
    <source>
        <dbReference type="Pfam" id="PF13656"/>
    </source>
</evidence>
<dbReference type="SUPFAM" id="SSF55257">
    <property type="entry name" value="RBP11-like subunits of RNA polymerase"/>
    <property type="match status" value="1"/>
</dbReference>
<dbReference type="HAMAP" id="MF_00261">
    <property type="entry name" value="RNApol_arch_Rpo11"/>
    <property type="match status" value="1"/>
</dbReference>
<protein>
    <recommendedName>
        <fullName evidence="7">DNA-directed RNA polymerase RBP11-like dimerisation domain-containing protein</fullName>
    </recommendedName>
</protein>
<dbReference type="GO" id="GO:0003899">
    <property type="term" value="F:DNA-directed RNA polymerase activity"/>
    <property type="evidence" value="ECO:0007669"/>
    <property type="project" value="InterPro"/>
</dbReference>
<gene>
    <name evidence="8" type="ORF">Cvel_20935</name>
</gene>
<dbReference type="GO" id="GO:0046983">
    <property type="term" value="F:protein dimerization activity"/>
    <property type="evidence" value="ECO:0007669"/>
    <property type="project" value="InterPro"/>
</dbReference>
<feature type="region of interest" description="Disordered" evidence="6">
    <location>
        <begin position="120"/>
        <end position="140"/>
    </location>
</feature>
<dbReference type="InterPro" id="IPR036603">
    <property type="entry name" value="RBP11-like"/>
</dbReference>
<reference evidence="8" key="1">
    <citation type="submission" date="2014-11" db="EMBL/GenBank/DDBJ databases">
        <authorList>
            <person name="Otto D Thomas"/>
            <person name="Naeem Raeece"/>
        </authorList>
    </citation>
    <scope>NUCLEOTIDE SEQUENCE</scope>
</reference>
<dbReference type="InterPro" id="IPR037685">
    <property type="entry name" value="RBP11"/>
</dbReference>
<keyword evidence="3" id="KW-0804">Transcription</keyword>
<evidence type="ECO:0000313" key="8">
    <source>
        <dbReference type="EMBL" id="CEM25816.1"/>
    </source>
</evidence>
<accession>A0A0G4GA40</accession>
<dbReference type="InterPro" id="IPR022905">
    <property type="entry name" value="Rpo11-like"/>
</dbReference>
<comment type="subcellular location">
    <subcellularLocation>
        <location evidence="1">Nucleus</location>
    </subcellularLocation>
</comment>
<keyword evidence="4" id="KW-0539">Nucleus</keyword>